<gene>
    <name evidence="2" type="ORF">NCTC11401_02255</name>
    <name evidence="1" type="ORF">SAMN05421777_10855</name>
</gene>
<keyword evidence="3" id="KW-1185">Reference proteome</keyword>
<dbReference type="RefSeq" id="WP_058468658.1">
    <property type="nucleotide sequence ID" value="NZ_CAAAIV010000069.1"/>
</dbReference>
<dbReference type="OrthoDB" id="5653496at2"/>
<reference evidence="2 4" key="2">
    <citation type="submission" date="2018-06" db="EMBL/GenBank/DDBJ databases">
        <authorList>
            <consortium name="Pathogen Informatics"/>
            <person name="Doyle S."/>
        </authorList>
    </citation>
    <scope>NUCLEOTIDE SEQUENCE [LARGE SCALE GENOMIC DNA]</scope>
    <source>
        <strain evidence="2 4">NCTC11401</strain>
    </source>
</reference>
<dbReference type="AlphaFoldDB" id="A0A377GKR2"/>
<protein>
    <submittedName>
        <fullName evidence="2">Uncharacterized protein</fullName>
    </submittedName>
</protein>
<organism evidence="2 4">
    <name type="scientific">Fluoribacter gormanii</name>
    <dbReference type="NCBI Taxonomy" id="464"/>
    <lineage>
        <taxon>Bacteria</taxon>
        <taxon>Pseudomonadati</taxon>
        <taxon>Pseudomonadota</taxon>
        <taxon>Gammaproteobacteria</taxon>
        <taxon>Legionellales</taxon>
        <taxon>Legionellaceae</taxon>
        <taxon>Fluoribacter</taxon>
    </lineage>
</organism>
<dbReference type="Proteomes" id="UP000186808">
    <property type="component" value="Unassembled WGS sequence"/>
</dbReference>
<name>A0A377GKR2_9GAMM</name>
<evidence type="ECO:0000313" key="3">
    <source>
        <dbReference type="Proteomes" id="UP000186808"/>
    </source>
</evidence>
<reference evidence="1 3" key="1">
    <citation type="submission" date="2017-01" db="EMBL/GenBank/DDBJ databases">
        <authorList>
            <person name="Varghese N."/>
            <person name="Submissions S."/>
        </authorList>
    </citation>
    <scope>NUCLEOTIDE SEQUENCE [LARGE SCALE GENOMIC DNA]</scope>
    <source>
        <strain evidence="1 3">ATCC 33342</strain>
    </source>
</reference>
<dbReference type="Proteomes" id="UP000254374">
    <property type="component" value="Unassembled WGS sequence"/>
</dbReference>
<sequence length="267" mass="31011">MKKIDLIVVKPAHLSSKQKSDYVTLHQEYLFLDKETLLEYLAPRDYVLLFYDKKTKKLVSTIGVSIIHLKKDVLVYFGNVVVETSYKHSGIISYAMTKHILKLFLLYPFKNKYCCGLASSSGTLEYSLKYPPSWPSPKEKTPPNIVQLMLDVLQKLNIDKYRVENGNVITYNLSEKINSTFHRKGHSSTRMDKYFNKINPHSEHGEQVFFLNPITMKNTVNLAVRGFHNHLIKHPKLYHKIMKCKATKPVYTIVLLTITMIKLKFIK</sequence>
<evidence type="ECO:0000313" key="4">
    <source>
        <dbReference type="Proteomes" id="UP000254374"/>
    </source>
</evidence>
<evidence type="ECO:0000313" key="1">
    <source>
        <dbReference type="EMBL" id="SIR21488.1"/>
    </source>
</evidence>
<dbReference type="EMBL" id="FTNL01000008">
    <property type="protein sequence ID" value="SIR21488.1"/>
    <property type="molecule type" value="Genomic_DNA"/>
</dbReference>
<evidence type="ECO:0000313" key="2">
    <source>
        <dbReference type="EMBL" id="STO25419.1"/>
    </source>
</evidence>
<proteinExistence type="predicted"/>
<accession>A0A377GKR2</accession>
<dbReference type="STRING" id="464.Lgor_2187"/>
<dbReference type="EMBL" id="UGGV01000001">
    <property type="protein sequence ID" value="STO25419.1"/>
    <property type="molecule type" value="Genomic_DNA"/>
</dbReference>